<feature type="domain" description="Restriction endonuclease type IV Mrr" evidence="1">
    <location>
        <begin position="165"/>
        <end position="282"/>
    </location>
</feature>
<dbReference type="GO" id="GO:0009307">
    <property type="term" value="P:DNA restriction-modification system"/>
    <property type="evidence" value="ECO:0007669"/>
    <property type="project" value="InterPro"/>
</dbReference>
<accession>A0A1H4B077</accession>
<protein>
    <submittedName>
        <fullName evidence="3">Restriction system protein</fullName>
    </submittedName>
</protein>
<dbReference type="InterPro" id="IPR011856">
    <property type="entry name" value="tRNA_endonuc-like_dom_sf"/>
</dbReference>
<dbReference type="InterPro" id="IPR052906">
    <property type="entry name" value="Type_IV_Methyl-Rstrct_Enzyme"/>
</dbReference>
<dbReference type="SUPFAM" id="SSF52980">
    <property type="entry name" value="Restriction endonuclease-like"/>
    <property type="match status" value="1"/>
</dbReference>
<sequence>MIPNYQKLMLPFLKTIANGREFSFRSIIESLGRQFNLTDKELLERYPNGGHPVFDNRVGWCRLHLKRAGLISAPRRGYVQITDQGETVLLDNLAEIDVNYLKTIPAYLELYNRDRNPKDEGPVDLSQVVGKSDLDTPEERLSQAYLEINNELNEEILNKVFEQSALFFERLVVDLLVNMGYGGSFRDAGQAIGKTGDEGIDGTIKEDKLGLDTIYIQAKRWKPGTTVGRPEIQKFVGALAGQGAKKGIFITTSSFTKDALSYVPRNETKIVLIDGVQLTQLMIDYNVGCTVQQKYEIKKIDLDYFEAE</sequence>
<dbReference type="PANTHER" id="PTHR30015:SF7">
    <property type="entry name" value="TYPE IV METHYL-DIRECTED RESTRICTION ENZYME ECOKMRR"/>
    <property type="match status" value="1"/>
</dbReference>
<dbReference type="GO" id="GO:0003677">
    <property type="term" value="F:DNA binding"/>
    <property type="evidence" value="ECO:0007669"/>
    <property type="project" value="InterPro"/>
</dbReference>
<reference evidence="3 4" key="1">
    <citation type="submission" date="2016-10" db="EMBL/GenBank/DDBJ databases">
        <authorList>
            <person name="de Groot N.N."/>
        </authorList>
    </citation>
    <scope>NUCLEOTIDE SEQUENCE [LARGE SCALE GENOMIC DNA]</scope>
    <source>
        <strain evidence="3 4">Vu-144</strain>
    </source>
</reference>
<dbReference type="PANTHER" id="PTHR30015">
    <property type="entry name" value="MRR RESTRICTION SYSTEM PROTEIN"/>
    <property type="match status" value="1"/>
</dbReference>
<dbReference type="EMBL" id="FNQY01000017">
    <property type="protein sequence ID" value="SEA41585.1"/>
    <property type="molecule type" value="Genomic_DNA"/>
</dbReference>
<dbReference type="InterPro" id="IPR007560">
    <property type="entry name" value="Restrct_endonuc_IV_Mrr"/>
</dbReference>
<dbReference type="Pfam" id="PF04471">
    <property type="entry name" value="Mrr_cat"/>
    <property type="match status" value="1"/>
</dbReference>
<dbReference type="STRING" id="551991.SAMN05192529_11775"/>
<evidence type="ECO:0000313" key="3">
    <source>
        <dbReference type="EMBL" id="SEA41585.1"/>
    </source>
</evidence>
<dbReference type="InterPro" id="IPR025745">
    <property type="entry name" value="Mrr-like_N_dom"/>
</dbReference>
<proteinExistence type="predicted"/>
<evidence type="ECO:0000313" key="4">
    <source>
        <dbReference type="Proteomes" id="UP000199041"/>
    </source>
</evidence>
<evidence type="ECO:0000259" key="1">
    <source>
        <dbReference type="Pfam" id="PF04471"/>
    </source>
</evidence>
<gene>
    <name evidence="3" type="ORF">SAMN05192529_11775</name>
</gene>
<dbReference type="InterPro" id="IPR011335">
    <property type="entry name" value="Restrct_endonuc-II-like"/>
</dbReference>
<dbReference type="Gene3D" id="3.40.1350.10">
    <property type="match status" value="1"/>
</dbReference>
<dbReference type="OrthoDB" id="9803736at2"/>
<dbReference type="GO" id="GO:0015666">
    <property type="term" value="F:restriction endodeoxyribonuclease activity"/>
    <property type="evidence" value="ECO:0007669"/>
    <property type="project" value="TreeGrafter"/>
</dbReference>
<evidence type="ECO:0000259" key="2">
    <source>
        <dbReference type="Pfam" id="PF14338"/>
    </source>
</evidence>
<keyword evidence="4" id="KW-1185">Reference proteome</keyword>
<organism evidence="3 4">
    <name type="scientific">Arachidicoccus rhizosphaerae</name>
    <dbReference type="NCBI Taxonomy" id="551991"/>
    <lineage>
        <taxon>Bacteria</taxon>
        <taxon>Pseudomonadati</taxon>
        <taxon>Bacteroidota</taxon>
        <taxon>Chitinophagia</taxon>
        <taxon>Chitinophagales</taxon>
        <taxon>Chitinophagaceae</taxon>
        <taxon>Arachidicoccus</taxon>
    </lineage>
</organism>
<dbReference type="RefSeq" id="WP_091399676.1">
    <property type="nucleotide sequence ID" value="NZ_FNQY01000017.1"/>
</dbReference>
<name>A0A1H4B077_9BACT</name>
<dbReference type="Pfam" id="PF14338">
    <property type="entry name" value="Mrr_N"/>
    <property type="match status" value="1"/>
</dbReference>
<feature type="domain" description="Restriction system protein Mrr-like N-terminal" evidence="2">
    <location>
        <begin position="5"/>
        <end position="89"/>
    </location>
</feature>
<dbReference type="AlphaFoldDB" id="A0A1H4B077"/>
<dbReference type="Proteomes" id="UP000199041">
    <property type="component" value="Unassembled WGS sequence"/>
</dbReference>